<dbReference type="RefSeq" id="WP_380223933.1">
    <property type="nucleotide sequence ID" value="NZ_JBHSOF010000003.1"/>
</dbReference>
<reference evidence="2" key="1">
    <citation type="journal article" date="2019" name="Int. J. Syst. Evol. Microbiol.">
        <title>The Global Catalogue of Microorganisms (GCM) 10K type strain sequencing project: providing services to taxonomists for standard genome sequencing and annotation.</title>
        <authorList>
            <consortium name="The Broad Institute Genomics Platform"/>
            <consortium name="The Broad Institute Genome Sequencing Center for Infectious Disease"/>
            <person name="Wu L."/>
            <person name="Ma J."/>
        </authorList>
    </citation>
    <scope>NUCLEOTIDE SEQUENCE [LARGE SCALE GENOMIC DNA]</scope>
    <source>
        <strain evidence="2">CGMCC 4.1437</strain>
    </source>
</reference>
<keyword evidence="2" id="KW-1185">Reference proteome</keyword>
<accession>A0ABW0WZN9</accession>
<protein>
    <submittedName>
        <fullName evidence="1">Uncharacterized protein</fullName>
    </submittedName>
</protein>
<gene>
    <name evidence="1" type="ORF">ACFP3U_05000</name>
</gene>
<dbReference type="Proteomes" id="UP001595975">
    <property type="component" value="Unassembled WGS sequence"/>
</dbReference>
<evidence type="ECO:0000313" key="1">
    <source>
        <dbReference type="EMBL" id="MFC5662336.1"/>
    </source>
</evidence>
<sequence length="83" mass="8520">MEGREREPALDQWGAEDLEVGEQCAVEVDAAEQAPVALELGRSAGGVDGEGAVGAGLEVGGDGGLDADRVVEADADLGWRWRG</sequence>
<organism evidence="1 2">
    <name type="scientific">Kitasatospora misakiensis</name>
    <dbReference type="NCBI Taxonomy" id="67330"/>
    <lineage>
        <taxon>Bacteria</taxon>
        <taxon>Bacillati</taxon>
        <taxon>Actinomycetota</taxon>
        <taxon>Actinomycetes</taxon>
        <taxon>Kitasatosporales</taxon>
        <taxon>Streptomycetaceae</taxon>
        <taxon>Kitasatospora</taxon>
    </lineage>
</organism>
<comment type="caution">
    <text evidence="1">The sequence shown here is derived from an EMBL/GenBank/DDBJ whole genome shotgun (WGS) entry which is preliminary data.</text>
</comment>
<evidence type="ECO:0000313" key="2">
    <source>
        <dbReference type="Proteomes" id="UP001595975"/>
    </source>
</evidence>
<name>A0ABW0WZN9_9ACTN</name>
<dbReference type="EMBL" id="JBHSOF010000003">
    <property type="protein sequence ID" value="MFC5662336.1"/>
    <property type="molecule type" value="Genomic_DNA"/>
</dbReference>
<proteinExistence type="predicted"/>